<dbReference type="STRING" id="765440.A0A0C3FYS8"/>
<dbReference type="PANTHER" id="PTHR45657:SF1">
    <property type="entry name" value="CRAL-TRIO DOMAIN-CONTAINING PROTEIN YKL091C-RELATED"/>
    <property type="match status" value="1"/>
</dbReference>
<evidence type="ECO:0000313" key="2">
    <source>
        <dbReference type="EMBL" id="KIM89380.1"/>
    </source>
</evidence>
<dbReference type="InParanoid" id="A0A0C3FYS8"/>
<dbReference type="Gene3D" id="3.40.525.10">
    <property type="entry name" value="CRAL-TRIO lipid binding domain"/>
    <property type="match status" value="1"/>
</dbReference>
<dbReference type="InterPro" id="IPR001251">
    <property type="entry name" value="CRAL-TRIO_dom"/>
</dbReference>
<dbReference type="CDD" id="cd00170">
    <property type="entry name" value="SEC14"/>
    <property type="match status" value="1"/>
</dbReference>
<dbReference type="Pfam" id="PF00650">
    <property type="entry name" value="CRAL_TRIO"/>
    <property type="match status" value="1"/>
</dbReference>
<evidence type="ECO:0000313" key="3">
    <source>
        <dbReference type="Proteomes" id="UP000054166"/>
    </source>
</evidence>
<dbReference type="HOGENOM" id="CLU_014001_0_1_1"/>
<dbReference type="InterPro" id="IPR051026">
    <property type="entry name" value="PI/PC_transfer"/>
</dbReference>
<dbReference type="SMART" id="SM00516">
    <property type="entry name" value="SEC14"/>
    <property type="match status" value="1"/>
</dbReference>
<organism evidence="2 3">
    <name type="scientific">Piloderma croceum (strain F 1598)</name>
    <dbReference type="NCBI Taxonomy" id="765440"/>
    <lineage>
        <taxon>Eukaryota</taxon>
        <taxon>Fungi</taxon>
        <taxon>Dikarya</taxon>
        <taxon>Basidiomycota</taxon>
        <taxon>Agaricomycotina</taxon>
        <taxon>Agaricomycetes</taxon>
        <taxon>Agaricomycetidae</taxon>
        <taxon>Atheliales</taxon>
        <taxon>Atheliaceae</taxon>
        <taxon>Piloderma</taxon>
    </lineage>
</organism>
<dbReference type="Gene3D" id="1.10.8.20">
    <property type="entry name" value="N-terminal domain of phosphatidylinositol transfer protein sec14p"/>
    <property type="match status" value="1"/>
</dbReference>
<dbReference type="PANTHER" id="PTHR45657">
    <property type="entry name" value="CRAL-TRIO DOMAIN-CONTAINING PROTEIN YKL091C-RELATED"/>
    <property type="match status" value="1"/>
</dbReference>
<feature type="domain" description="CRAL-TRIO" evidence="1">
    <location>
        <begin position="85"/>
        <end position="258"/>
    </location>
</feature>
<dbReference type="AlphaFoldDB" id="A0A0C3FYS8"/>
<dbReference type="SMART" id="SM01100">
    <property type="entry name" value="CRAL_TRIO_N"/>
    <property type="match status" value="1"/>
</dbReference>
<protein>
    <recommendedName>
        <fullName evidence="1">CRAL-TRIO domain-containing protein</fullName>
    </recommendedName>
</protein>
<dbReference type="SUPFAM" id="SSF46938">
    <property type="entry name" value="CRAL/TRIO N-terminal domain"/>
    <property type="match status" value="1"/>
</dbReference>
<reference evidence="2 3" key="1">
    <citation type="submission" date="2014-04" db="EMBL/GenBank/DDBJ databases">
        <authorList>
            <consortium name="DOE Joint Genome Institute"/>
            <person name="Kuo A."/>
            <person name="Tarkka M."/>
            <person name="Buscot F."/>
            <person name="Kohler A."/>
            <person name="Nagy L.G."/>
            <person name="Floudas D."/>
            <person name="Copeland A."/>
            <person name="Barry K.W."/>
            <person name="Cichocki N."/>
            <person name="Veneault-Fourrey C."/>
            <person name="LaButti K."/>
            <person name="Lindquist E.A."/>
            <person name="Lipzen A."/>
            <person name="Lundell T."/>
            <person name="Morin E."/>
            <person name="Murat C."/>
            <person name="Sun H."/>
            <person name="Tunlid A."/>
            <person name="Henrissat B."/>
            <person name="Grigoriev I.V."/>
            <person name="Hibbett D.S."/>
            <person name="Martin F."/>
            <person name="Nordberg H.P."/>
            <person name="Cantor M.N."/>
            <person name="Hua S.X."/>
        </authorList>
    </citation>
    <scope>NUCLEOTIDE SEQUENCE [LARGE SCALE GENOMIC DNA]</scope>
    <source>
        <strain evidence="2 3">F 1598</strain>
    </source>
</reference>
<feature type="non-terminal residue" evidence="2">
    <location>
        <position position="340"/>
    </location>
</feature>
<dbReference type="InterPro" id="IPR011074">
    <property type="entry name" value="CRAL/TRIO_N_dom"/>
</dbReference>
<accession>A0A0C3FYS8</accession>
<sequence>MSLDNHDQHEILTQFRNILTKENILHDGDTIGTDDSTLLRFLRARKFNLKDAKKMFADCQEWRKTVEGIGIDELYRTLDPFDYPERNEVFKSWPIWFHKPDKNGRPLNINSFGGLNLPELYKHISPERHWQTFLVSAESLTREVLPASSKAAGRTIDQAFVIVDLKGFSLHQFWQVKALTRNSFQVSQDYFPETMGQLAIVNAPMSFTFIWSIIKPWLSKETADKVDILGSDYQEVLLRLVDKENLPASLGGACKCKGGCKYSSAGPWKENFDERGEKRKRELEASQATKQVLAVNGGPSIEQAQEVPIAAPSETQAAVEAKEHGGNGEAMASVTVVGSA</sequence>
<reference evidence="3" key="2">
    <citation type="submission" date="2015-01" db="EMBL/GenBank/DDBJ databases">
        <title>Evolutionary Origins and Diversification of the Mycorrhizal Mutualists.</title>
        <authorList>
            <consortium name="DOE Joint Genome Institute"/>
            <consortium name="Mycorrhizal Genomics Consortium"/>
            <person name="Kohler A."/>
            <person name="Kuo A."/>
            <person name="Nagy L.G."/>
            <person name="Floudas D."/>
            <person name="Copeland A."/>
            <person name="Barry K.W."/>
            <person name="Cichocki N."/>
            <person name="Veneault-Fourrey C."/>
            <person name="LaButti K."/>
            <person name="Lindquist E.A."/>
            <person name="Lipzen A."/>
            <person name="Lundell T."/>
            <person name="Morin E."/>
            <person name="Murat C."/>
            <person name="Riley R."/>
            <person name="Ohm R."/>
            <person name="Sun H."/>
            <person name="Tunlid A."/>
            <person name="Henrissat B."/>
            <person name="Grigoriev I.V."/>
            <person name="Hibbett D.S."/>
            <person name="Martin F."/>
        </authorList>
    </citation>
    <scope>NUCLEOTIDE SEQUENCE [LARGE SCALE GENOMIC DNA]</scope>
    <source>
        <strain evidence="3">F 1598</strain>
    </source>
</reference>
<dbReference type="Proteomes" id="UP000054166">
    <property type="component" value="Unassembled WGS sequence"/>
</dbReference>
<dbReference type="SUPFAM" id="SSF52087">
    <property type="entry name" value="CRAL/TRIO domain"/>
    <property type="match status" value="1"/>
</dbReference>
<dbReference type="InterPro" id="IPR036273">
    <property type="entry name" value="CRAL/TRIO_N_dom_sf"/>
</dbReference>
<dbReference type="OrthoDB" id="1434354at2759"/>
<proteinExistence type="predicted"/>
<gene>
    <name evidence="2" type="ORF">PILCRDRAFT_813304</name>
</gene>
<dbReference type="InterPro" id="IPR036865">
    <property type="entry name" value="CRAL-TRIO_dom_sf"/>
</dbReference>
<name>A0A0C3FYS8_PILCF</name>
<dbReference type="Pfam" id="PF03765">
    <property type="entry name" value="CRAL_TRIO_N"/>
    <property type="match status" value="1"/>
</dbReference>
<keyword evidence="3" id="KW-1185">Reference proteome</keyword>
<dbReference type="EMBL" id="KN832975">
    <property type="protein sequence ID" value="KIM89380.1"/>
    <property type="molecule type" value="Genomic_DNA"/>
</dbReference>
<evidence type="ECO:0000259" key="1">
    <source>
        <dbReference type="PROSITE" id="PS50191"/>
    </source>
</evidence>
<dbReference type="PROSITE" id="PS50191">
    <property type="entry name" value="CRAL_TRIO"/>
    <property type="match status" value="1"/>
</dbReference>